<evidence type="ECO:0000259" key="7">
    <source>
        <dbReference type="Pfam" id="PF01120"/>
    </source>
</evidence>
<sequence length="424" mass="49566">MPQWYNDAKIGLSMHWGVYSVPAWAPREKGISYAEWYGFRMNETGNPTFAYHKENYGENFTYDDFISKWKAENYKPDNWAKFAKKMGANYIFITSKHHDGFCLWPTKYTDRNAMKMGPRKDLLGQFFEAGHKENLKVGLYYSLMEWYNPLYTGKDVPYTGLKKVNNYVDDYVVLQIKELIDLYHPDFFFFDGEWDHSEAFWKMKEVVAYYYNEAAKRNQEVFVNDRFGQGERGKHGDLYNVEHDFGKENAGLLSHKWSYWEGIAKTYGYNQDTDLEDCMSPKQFVDKIIKAVSKNGNFDINVGPTAAGLIPNYEQYPLLQLGEWLKTNGEAIYGTRFWKVQEEGDACFTSKDDNVYAIFLKWQGEEFKLKTVKPVDGSKITMLGVPGNLKWEWDKTNGLTIKYPQQKARPTSCSYAWAFKIKVK</sequence>
<accession>A0A5K7SFJ2</accession>
<feature type="domain" description="Glycoside hydrolase family 29 N-terminal" evidence="7">
    <location>
        <begin position="1"/>
        <end position="330"/>
    </location>
</feature>
<dbReference type="InterPro" id="IPR017853">
    <property type="entry name" value="GH"/>
</dbReference>
<keyword evidence="10" id="KW-1185">Reference proteome</keyword>
<dbReference type="PRINTS" id="PR00741">
    <property type="entry name" value="GLHYDRLASE29"/>
</dbReference>
<dbReference type="KEGG" id="anf:AQPE_4604"/>
<dbReference type="PIRSF" id="PIRSF001092">
    <property type="entry name" value="Alpha-L-fucosidase"/>
    <property type="match status" value="1"/>
</dbReference>
<dbReference type="Pfam" id="PF16757">
    <property type="entry name" value="Fucosidase_C"/>
    <property type="match status" value="1"/>
</dbReference>
<dbReference type="EMBL" id="AP018694">
    <property type="protein sequence ID" value="BBE20412.1"/>
    <property type="molecule type" value="Genomic_DNA"/>
</dbReference>
<evidence type="ECO:0000259" key="8">
    <source>
        <dbReference type="Pfam" id="PF16757"/>
    </source>
</evidence>
<reference evidence="9" key="1">
    <citation type="journal article" date="2020" name="Int. J. Syst. Evol. Microbiol.">
        <title>Aquipluma nitroreducens gen. nov. sp. nov., a novel facultatively anaerobic bacterium isolated from a freshwater lake.</title>
        <authorList>
            <person name="Watanabe M."/>
            <person name="Kojima H."/>
            <person name="Fukui M."/>
        </authorList>
    </citation>
    <scope>NUCLEOTIDE SEQUENCE</scope>
    <source>
        <strain evidence="9">MeG22</strain>
    </source>
</reference>
<evidence type="ECO:0000256" key="2">
    <source>
        <dbReference type="ARBA" id="ARBA00007951"/>
    </source>
</evidence>
<dbReference type="GO" id="GO:0006004">
    <property type="term" value="P:fucose metabolic process"/>
    <property type="evidence" value="ECO:0007669"/>
    <property type="project" value="InterPro"/>
</dbReference>
<dbReference type="InterPro" id="IPR000933">
    <property type="entry name" value="Glyco_hydro_29"/>
</dbReference>
<dbReference type="Gene3D" id="2.60.40.1180">
    <property type="entry name" value="Golgi alpha-mannosidase II"/>
    <property type="match status" value="1"/>
</dbReference>
<gene>
    <name evidence="9" type="ORF">AQPE_4604</name>
</gene>
<evidence type="ECO:0000256" key="4">
    <source>
        <dbReference type="ARBA" id="ARBA00022729"/>
    </source>
</evidence>
<evidence type="ECO:0000256" key="3">
    <source>
        <dbReference type="ARBA" id="ARBA00012662"/>
    </source>
</evidence>
<proteinExistence type="inferred from homology"/>
<evidence type="ECO:0000256" key="5">
    <source>
        <dbReference type="ARBA" id="ARBA00022801"/>
    </source>
</evidence>
<dbReference type="InterPro" id="IPR013780">
    <property type="entry name" value="Glyco_hydro_b"/>
</dbReference>
<dbReference type="Pfam" id="PF01120">
    <property type="entry name" value="Alpha_L_fucos"/>
    <property type="match status" value="1"/>
</dbReference>
<evidence type="ECO:0000256" key="6">
    <source>
        <dbReference type="ARBA" id="ARBA00023295"/>
    </source>
</evidence>
<dbReference type="SUPFAM" id="SSF51445">
    <property type="entry name" value="(Trans)glycosidases"/>
    <property type="match status" value="1"/>
</dbReference>
<dbReference type="Gene3D" id="3.20.20.80">
    <property type="entry name" value="Glycosidases"/>
    <property type="match status" value="1"/>
</dbReference>
<dbReference type="Proteomes" id="UP001193389">
    <property type="component" value="Chromosome"/>
</dbReference>
<evidence type="ECO:0000313" key="10">
    <source>
        <dbReference type="Proteomes" id="UP001193389"/>
    </source>
</evidence>
<dbReference type="InterPro" id="IPR031919">
    <property type="entry name" value="Fucosidase_C"/>
</dbReference>
<name>A0A5K7SFJ2_9BACT</name>
<dbReference type="GO" id="GO:0016139">
    <property type="term" value="P:glycoside catabolic process"/>
    <property type="evidence" value="ECO:0007669"/>
    <property type="project" value="TreeGrafter"/>
</dbReference>
<comment type="function">
    <text evidence="1">Alpha-L-fucosidase is responsible for hydrolyzing the alpha-1,6-linked fucose joined to the reducing-end N-acetylglucosamine of the carbohydrate moieties of glycoproteins.</text>
</comment>
<feature type="domain" description="Alpha-L-fucosidase C-terminal" evidence="8">
    <location>
        <begin position="347"/>
        <end position="422"/>
    </location>
</feature>
<organism evidence="9 10">
    <name type="scientific">Aquipluma nitroreducens</name>
    <dbReference type="NCBI Taxonomy" id="2010828"/>
    <lineage>
        <taxon>Bacteria</taxon>
        <taxon>Pseudomonadati</taxon>
        <taxon>Bacteroidota</taxon>
        <taxon>Bacteroidia</taxon>
        <taxon>Marinilabiliales</taxon>
        <taxon>Prolixibacteraceae</taxon>
        <taxon>Aquipluma</taxon>
    </lineage>
</organism>
<dbReference type="EC" id="3.2.1.51" evidence="3"/>
<evidence type="ECO:0000256" key="1">
    <source>
        <dbReference type="ARBA" id="ARBA00004071"/>
    </source>
</evidence>
<dbReference type="InterPro" id="IPR016286">
    <property type="entry name" value="FUC_metazoa-typ"/>
</dbReference>
<keyword evidence="5" id="KW-0378">Hydrolase</keyword>
<dbReference type="PANTHER" id="PTHR10030">
    <property type="entry name" value="ALPHA-L-FUCOSIDASE"/>
    <property type="match status" value="1"/>
</dbReference>
<dbReference type="GO" id="GO:0004560">
    <property type="term" value="F:alpha-L-fucosidase activity"/>
    <property type="evidence" value="ECO:0007669"/>
    <property type="project" value="InterPro"/>
</dbReference>
<dbReference type="SMART" id="SM00812">
    <property type="entry name" value="Alpha_L_fucos"/>
    <property type="match status" value="1"/>
</dbReference>
<dbReference type="InterPro" id="IPR057739">
    <property type="entry name" value="Glyco_hydro_29_N"/>
</dbReference>
<protein>
    <recommendedName>
        <fullName evidence="3">alpha-L-fucosidase</fullName>
        <ecNumber evidence="3">3.2.1.51</ecNumber>
    </recommendedName>
</protein>
<evidence type="ECO:0000313" key="9">
    <source>
        <dbReference type="EMBL" id="BBE20412.1"/>
    </source>
</evidence>
<dbReference type="PANTHER" id="PTHR10030:SF37">
    <property type="entry name" value="ALPHA-L-FUCOSIDASE-RELATED"/>
    <property type="match status" value="1"/>
</dbReference>
<dbReference type="GO" id="GO:0005764">
    <property type="term" value="C:lysosome"/>
    <property type="evidence" value="ECO:0007669"/>
    <property type="project" value="TreeGrafter"/>
</dbReference>
<comment type="similarity">
    <text evidence="2">Belongs to the glycosyl hydrolase 29 family.</text>
</comment>
<keyword evidence="6" id="KW-0326">Glycosidase</keyword>
<dbReference type="AlphaFoldDB" id="A0A5K7SFJ2"/>
<keyword evidence="4" id="KW-0732">Signal</keyword>